<comment type="catalytic activity">
    <reaction evidence="6 8 9">
        <text>an N-acyl-L-alpha-aminoacyl-tRNA + H2O = an N-acyl-L-amino acid + a tRNA + H(+)</text>
        <dbReference type="Rhea" id="RHEA:54448"/>
        <dbReference type="Rhea" id="RHEA-COMP:10123"/>
        <dbReference type="Rhea" id="RHEA-COMP:13883"/>
        <dbReference type="ChEBI" id="CHEBI:15377"/>
        <dbReference type="ChEBI" id="CHEBI:15378"/>
        <dbReference type="ChEBI" id="CHEBI:59874"/>
        <dbReference type="ChEBI" id="CHEBI:78442"/>
        <dbReference type="ChEBI" id="CHEBI:138191"/>
        <dbReference type="EC" id="3.1.1.29"/>
    </reaction>
</comment>
<dbReference type="EC" id="3.1.1.29" evidence="1 8"/>
<evidence type="ECO:0000313" key="12">
    <source>
        <dbReference type="Proteomes" id="UP000019450"/>
    </source>
</evidence>
<dbReference type="Pfam" id="PF01195">
    <property type="entry name" value="Pept_tRNA_hydro"/>
    <property type="match status" value="1"/>
</dbReference>
<evidence type="ECO:0000313" key="11">
    <source>
        <dbReference type="EMBL" id="AHK22135.1"/>
    </source>
</evidence>
<dbReference type="STRING" id="1427984.X271_00012"/>
<evidence type="ECO:0000256" key="6">
    <source>
        <dbReference type="ARBA" id="ARBA00048707"/>
    </source>
</evidence>
<dbReference type="CDD" id="cd00462">
    <property type="entry name" value="PTH"/>
    <property type="match status" value="1"/>
</dbReference>
<dbReference type="InterPro" id="IPR001328">
    <property type="entry name" value="Pept_tRNA_hydro"/>
</dbReference>
<comment type="similarity">
    <text evidence="5 8 10">Belongs to the PTH family.</text>
</comment>
<dbReference type="OrthoDB" id="9800507at2"/>
<dbReference type="PROSITE" id="PS01196">
    <property type="entry name" value="PEPT_TRNA_HYDROL_2"/>
    <property type="match status" value="1"/>
</dbReference>
<dbReference type="PANTHER" id="PTHR17224:SF1">
    <property type="entry name" value="PEPTIDYL-TRNA HYDROLASE"/>
    <property type="match status" value="1"/>
</dbReference>
<sequence length="191" mass="22245">MKLIVGLGNPGSKYKNTRHNLGFMIIDYFLEKNNLILDKKKFNGCYLISNFNNEKYIIAKPQTYMNLSGEFVTKISSYYKIKPEDILVISDDKDQNLANFKLKNNGSSGGHNGIKNIILNLNTENFNRLKIGIGPFLKEYNLINYVLGNFSLKELEILKEKFSLYLKIIEDYLKIDFKELQEKYNGKKYQK</sequence>
<organism evidence="11 12">
    <name type="scientific">Candidatus Hepatoplasma crinochetorum Av</name>
    <dbReference type="NCBI Taxonomy" id="1427984"/>
    <lineage>
        <taxon>Bacteria</taxon>
        <taxon>Bacillati</taxon>
        <taxon>Mycoplasmatota</taxon>
        <taxon>Mollicutes</taxon>
        <taxon>Candidatus Hepatoplasmataceae</taxon>
        <taxon>Candidatus Hepatoplasma</taxon>
    </lineage>
</organism>
<protein>
    <recommendedName>
        <fullName evidence="7 8">Peptidyl-tRNA hydrolase</fullName>
        <shortName evidence="8">Pth</shortName>
        <ecNumber evidence="1 8">3.1.1.29</ecNumber>
    </recommendedName>
</protein>
<dbReference type="Proteomes" id="UP000019450">
    <property type="component" value="Chromosome"/>
</dbReference>
<evidence type="ECO:0000256" key="2">
    <source>
        <dbReference type="ARBA" id="ARBA00022555"/>
    </source>
</evidence>
<feature type="site" description="Discriminates between blocked and unblocked aminoacyl-tRNA" evidence="8">
    <location>
        <position position="9"/>
    </location>
</feature>
<evidence type="ECO:0000256" key="9">
    <source>
        <dbReference type="RuleBase" id="RU000673"/>
    </source>
</evidence>
<dbReference type="Gene3D" id="3.40.50.1470">
    <property type="entry name" value="Peptidyl-tRNA hydrolase"/>
    <property type="match status" value="1"/>
</dbReference>
<dbReference type="GO" id="GO:0005737">
    <property type="term" value="C:cytoplasm"/>
    <property type="evidence" value="ECO:0007669"/>
    <property type="project" value="UniProtKB-SubCell"/>
</dbReference>
<dbReference type="GO" id="GO:0006515">
    <property type="term" value="P:protein quality control for misfolded or incompletely synthesized proteins"/>
    <property type="evidence" value="ECO:0007669"/>
    <property type="project" value="UniProtKB-UniRule"/>
</dbReference>
<dbReference type="KEGG" id="hcr:X271_00012"/>
<dbReference type="EMBL" id="CP006932">
    <property type="protein sequence ID" value="AHK22135.1"/>
    <property type="molecule type" value="Genomic_DNA"/>
</dbReference>
<name>W8GRS3_9MOLU</name>
<dbReference type="AlphaFoldDB" id="W8GRS3"/>
<proteinExistence type="inferred from homology"/>
<dbReference type="HAMAP" id="MF_00083">
    <property type="entry name" value="Pept_tRNA_hydro_bact"/>
    <property type="match status" value="1"/>
</dbReference>
<comment type="function">
    <text evidence="8">Catalyzes the release of premature peptidyl moieties from peptidyl-tRNA molecules trapped in stalled 50S ribosomal subunits, and thus maintains levels of free tRNAs and 50S ribosomes.</text>
</comment>
<evidence type="ECO:0000256" key="4">
    <source>
        <dbReference type="ARBA" id="ARBA00022884"/>
    </source>
</evidence>
<evidence type="ECO:0000256" key="5">
    <source>
        <dbReference type="ARBA" id="ARBA00038063"/>
    </source>
</evidence>
<dbReference type="GO" id="GO:0000049">
    <property type="term" value="F:tRNA binding"/>
    <property type="evidence" value="ECO:0007669"/>
    <property type="project" value="UniProtKB-UniRule"/>
</dbReference>
<dbReference type="GO" id="GO:0072344">
    <property type="term" value="P:rescue of stalled ribosome"/>
    <property type="evidence" value="ECO:0007669"/>
    <property type="project" value="UniProtKB-UniRule"/>
</dbReference>
<dbReference type="HOGENOM" id="CLU_062456_4_1_14"/>
<dbReference type="FunFam" id="3.40.50.1470:FF:000001">
    <property type="entry name" value="Peptidyl-tRNA hydrolase"/>
    <property type="match status" value="1"/>
</dbReference>
<dbReference type="SUPFAM" id="SSF53178">
    <property type="entry name" value="Peptidyl-tRNA hydrolase-like"/>
    <property type="match status" value="1"/>
</dbReference>
<evidence type="ECO:0000256" key="10">
    <source>
        <dbReference type="RuleBase" id="RU004320"/>
    </source>
</evidence>
<keyword evidence="4 8" id="KW-0694">RNA-binding</keyword>
<evidence type="ECO:0000256" key="1">
    <source>
        <dbReference type="ARBA" id="ARBA00013260"/>
    </source>
</evidence>
<evidence type="ECO:0000256" key="7">
    <source>
        <dbReference type="ARBA" id="ARBA00050038"/>
    </source>
</evidence>
<gene>
    <name evidence="8 11" type="primary">pth</name>
    <name evidence="11" type="ORF">X271_00012</name>
</gene>
<comment type="function">
    <text evidence="8">Hydrolyzes ribosome-free peptidyl-tRNAs (with 1 or more amino acids incorporated), which drop off the ribosome during protein synthesis, or as a result of ribosome stalling.</text>
</comment>
<feature type="active site" description="Proton acceptor" evidence="8">
    <location>
        <position position="19"/>
    </location>
</feature>
<accession>W8GRS3</accession>
<feature type="binding site" evidence="8">
    <location>
        <position position="66"/>
    </location>
    <ligand>
        <name>tRNA</name>
        <dbReference type="ChEBI" id="CHEBI:17843"/>
    </ligand>
</feature>
<keyword evidence="3 8" id="KW-0378">Hydrolase</keyword>
<evidence type="ECO:0000256" key="3">
    <source>
        <dbReference type="ARBA" id="ARBA00022801"/>
    </source>
</evidence>
<dbReference type="GO" id="GO:0004045">
    <property type="term" value="F:peptidyl-tRNA hydrolase activity"/>
    <property type="evidence" value="ECO:0007669"/>
    <property type="project" value="UniProtKB-UniRule"/>
</dbReference>
<dbReference type="NCBIfam" id="TIGR00447">
    <property type="entry name" value="pth"/>
    <property type="match status" value="1"/>
</dbReference>
<keyword evidence="2 8" id="KW-0820">tRNA-binding</keyword>
<feature type="binding site" evidence="8">
    <location>
        <position position="64"/>
    </location>
    <ligand>
        <name>tRNA</name>
        <dbReference type="ChEBI" id="CHEBI:17843"/>
    </ligand>
</feature>
<feature type="binding site" evidence="8">
    <location>
        <position position="112"/>
    </location>
    <ligand>
        <name>tRNA</name>
        <dbReference type="ChEBI" id="CHEBI:17843"/>
    </ligand>
</feature>
<dbReference type="PROSITE" id="PS01195">
    <property type="entry name" value="PEPT_TRNA_HYDROL_1"/>
    <property type="match status" value="1"/>
</dbReference>
<feature type="site" description="Stabilizes the basic form of H active site to accept a proton" evidence="8">
    <location>
        <position position="91"/>
    </location>
</feature>
<dbReference type="RefSeq" id="WP_025208432.1">
    <property type="nucleotide sequence ID" value="NZ_CP006932.1"/>
</dbReference>
<keyword evidence="8" id="KW-0963">Cytoplasm</keyword>
<dbReference type="PANTHER" id="PTHR17224">
    <property type="entry name" value="PEPTIDYL-TRNA HYDROLASE"/>
    <property type="match status" value="1"/>
</dbReference>
<evidence type="ECO:0000256" key="8">
    <source>
        <dbReference type="HAMAP-Rule" id="MF_00083"/>
    </source>
</evidence>
<keyword evidence="12" id="KW-1185">Reference proteome</keyword>
<dbReference type="InterPro" id="IPR036416">
    <property type="entry name" value="Pept_tRNA_hydro_sf"/>
</dbReference>
<reference evidence="11 12" key="1">
    <citation type="journal article" date="2014" name="Genome Biol. Evol.">
        <title>Phylogenomics of "Candidatus Hepatoplasma crinochetorum," a Lineage of Mollicutes Associated with Noninsect Arthropods.</title>
        <authorList>
            <person name="Leclercq S."/>
            <person name="Dittmer J."/>
            <person name="Bouchon D."/>
            <person name="Cordaux R."/>
        </authorList>
    </citation>
    <scope>NUCLEOTIDE SEQUENCE [LARGE SCALE GENOMIC DNA]</scope>
    <source>
        <strain evidence="11 12">Av</strain>
    </source>
</reference>
<comment type="subunit">
    <text evidence="8">Monomer.</text>
</comment>
<comment type="subcellular location">
    <subcellularLocation>
        <location evidence="8">Cytoplasm</location>
    </subcellularLocation>
</comment>
<feature type="binding site" evidence="8">
    <location>
        <position position="14"/>
    </location>
    <ligand>
        <name>tRNA</name>
        <dbReference type="ChEBI" id="CHEBI:17843"/>
    </ligand>
</feature>
<dbReference type="eggNOG" id="COG0193">
    <property type="taxonomic scope" value="Bacteria"/>
</dbReference>
<dbReference type="PATRIC" id="fig|1427984.3.peg.12"/>
<dbReference type="InterPro" id="IPR018171">
    <property type="entry name" value="Pept_tRNA_hydro_CS"/>
</dbReference>